<dbReference type="RefSeq" id="WP_189176006.1">
    <property type="nucleotide sequence ID" value="NZ_BMNG01000012.1"/>
</dbReference>
<evidence type="ECO:0000313" key="11">
    <source>
        <dbReference type="EMBL" id="GGO51811.1"/>
    </source>
</evidence>
<dbReference type="InterPro" id="IPR020846">
    <property type="entry name" value="MFS_dom"/>
</dbReference>
<evidence type="ECO:0000256" key="8">
    <source>
        <dbReference type="SAM" id="MobiDB-lite"/>
    </source>
</evidence>
<dbReference type="SUPFAM" id="SSF103473">
    <property type="entry name" value="MFS general substrate transporter"/>
    <property type="match status" value="1"/>
</dbReference>
<keyword evidence="12" id="KW-1185">Reference proteome</keyword>
<keyword evidence="6 9" id="KW-0472">Membrane</keyword>
<evidence type="ECO:0000256" key="7">
    <source>
        <dbReference type="ARBA" id="ARBA00023251"/>
    </source>
</evidence>
<evidence type="ECO:0000313" key="12">
    <source>
        <dbReference type="Proteomes" id="UP000656881"/>
    </source>
</evidence>
<evidence type="ECO:0000256" key="3">
    <source>
        <dbReference type="ARBA" id="ARBA00022475"/>
    </source>
</evidence>
<comment type="caution">
    <text evidence="11">The sequence shown here is derived from an EMBL/GenBank/DDBJ whole genome shotgun (WGS) entry which is preliminary data.</text>
</comment>
<feature type="transmembrane region" description="Helical" evidence="9">
    <location>
        <begin position="241"/>
        <end position="261"/>
    </location>
</feature>
<gene>
    <name evidence="11" type="ORF">GCM10012286_55400</name>
</gene>
<keyword evidence="4 9" id="KW-0812">Transmembrane</keyword>
<feature type="transmembrane region" description="Helical" evidence="9">
    <location>
        <begin position="309"/>
        <end position="331"/>
    </location>
</feature>
<dbReference type="EMBL" id="BMNG01000012">
    <property type="protein sequence ID" value="GGO51811.1"/>
    <property type="molecule type" value="Genomic_DNA"/>
</dbReference>
<sequence length="468" mass="47197">MTRHTPETPESTRNPPPDDGDTPRTRWTPVAVMALALLMVTLEISLTAVTLPAIGDDLDIGSSTAQWVLLAYALPTAALAIPAGRWSDRVDLRALFLLAVPAIGLTSVLAAVAANLPVLLAARVLQGVAGALVGALYLPVVAACVRPEQRGRAMGLVATIMPIGSMGGSSLGGVVVDAYGWRPVFLLKIPVLLVVFWLGARLIPRNGKGLAAPGRSLVGDGVVLGVTVTALLLAFDRIDAGAPVAATLLGLAAVGGGAWWARLGTARPVLDLLRRREVGLPVLSLFLSGTFVGLSYFLLPFYVADVLDAGASLTGVAMVFFIGAVAVTAPVSGTLADRLPPRLVGAVGAALCGAGVLSMLTLGPDAGLWDIGWRLAVAGVGQALFGTPVNAGILAAAPAHLIGTTGGVGTTSRTLAFTVGPAIAALAYGIGGGGETGFRTGVAVLATLQALSLLALLPGSGNAVRKAG</sequence>
<evidence type="ECO:0000256" key="4">
    <source>
        <dbReference type="ARBA" id="ARBA00022692"/>
    </source>
</evidence>
<feature type="transmembrane region" description="Helical" evidence="9">
    <location>
        <begin position="216"/>
        <end position="235"/>
    </location>
</feature>
<evidence type="ECO:0000256" key="6">
    <source>
        <dbReference type="ARBA" id="ARBA00023136"/>
    </source>
</evidence>
<accession>A0ABQ2MGS4</accession>
<dbReference type="InterPro" id="IPR036259">
    <property type="entry name" value="MFS_trans_sf"/>
</dbReference>
<feature type="domain" description="Major facilitator superfamily (MFS) profile" evidence="10">
    <location>
        <begin position="29"/>
        <end position="461"/>
    </location>
</feature>
<comment type="subcellular location">
    <subcellularLocation>
        <location evidence="1">Cell membrane</location>
        <topology evidence="1">Multi-pass membrane protein</topology>
    </subcellularLocation>
</comment>
<feature type="transmembrane region" description="Helical" evidence="9">
    <location>
        <begin position="30"/>
        <end position="54"/>
    </location>
</feature>
<reference evidence="12" key="1">
    <citation type="journal article" date="2019" name="Int. J. Syst. Evol. Microbiol.">
        <title>The Global Catalogue of Microorganisms (GCM) 10K type strain sequencing project: providing services to taxonomists for standard genome sequencing and annotation.</title>
        <authorList>
            <consortium name="The Broad Institute Genomics Platform"/>
            <consortium name="The Broad Institute Genome Sequencing Center for Infectious Disease"/>
            <person name="Wu L."/>
            <person name="Ma J."/>
        </authorList>
    </citation>
    <scope>NUCLEOTIDE SEQUENCE [LARGE SCALE GENOMIC DNA]</scope>
    <source>
        <strain evidence="12">CGMCC 4.7349</strain>
    </source>
</reference>
<feature type="transmembrane region" description="Helical" evidence="9">
    <location>
        <begin position="437"/>
        <end position="457"/>
    </location>
</feature>
<dbReference type="InterPro" id="IPR011701">
    <property type="entry name" value="MFS"/>
</dbReference>
<keyword evidence="2" id="KW-0813">Transport</keyword>
<dbReference type="CDD" id="cd17321">
    <property type="entry name" value="MFS_MMR_MDR_like"/>
    <property type="match status" value="1"/>
</dbReference>
<dbReference type="PROSITE" id="PS50850">
    <property type="entry name" value="MFS"/>
    <property type="match status" value="1"/>
</dbReference>
<keyword evidence="7" id="KW-0046">Antibiotic resistance</keyword>
<feature type="transmembrane region" description="Helical" evidence="9">
    <location>
        <begin position="66"/>
        <end position="83"/>
    </location>
</feature>
<feature type="transmembrane region" description="Helical" evidence="9">
    <location>
        <begin position="383"/>
        <end position="402"/>
    </location>
</feature>
<feature type="transmembrane region" description="Helical" evidence="9">
    <location>
        <begin position="282"/>
        <end position="303"/>
    </location>
</feature>
<feature type="transmembrane region" description="Helical" evidence="9">
    <location>
        <begin position="185"/>
        <end position="204"/>
    </location>
</feature>
<evidence type="ECO:0000256" key="1">
    <source>
        <dbReference type="ARBA" id="ARBA00004651"/>
    </source>
</evidence>
<keyword evidence="5 9" id="KW-1133">Transmembrane helix</keyword>
<feature type="transmembrane region" description="Helical" evidence="9">
    <location>
        <begin position="343"/>
        <end position="363"/>
    </location>
</feature>
<dbReference type="Proteomes" id="UP000656881">
    <property type="component" value="Unassembled WGS sequence"/>
</dbReference>
<feature type="transmembrane region" description="Helical" evidence="9">
    <location>
        <begin position="157"/>
        <end position="179"/>
    </location>
</feature>
<dbReference type="Pfam" id="PF07690">
    <property type="entry name" value="MFS_1"/>
    <property type="match status" value="1"/>
</dbReference>
<feature type="transmembrane region" description="Helical" evidence="9">
    <location>
        <begin position="124"/>
        <end position="145"/>
    </location>
</feature>
<feature type="transmembrane region" description="Helical" evidence="9">
    <location>
        <begin position="414"/>
        <end position="431"/>
    </location>
</feature>
<evidence type="ECO:0000256" key="2">
    <source>
        <dbReference type="ARBA" id="ARBA00022448"/>
    </source>
</evidence>
<dbReference type="PANTHER" id="PTHR42718:SF46">
    <property type="entry name" value="BLR6921 PROTEIN"/>
    <property type="match status" value="1"/>
</dbReference>
<dbReference type="PANTHER" id="PTHR42718">
    <property type="entry name" value="MAJOR FACILITATOR SUPERFAMILY MULTIDRUG TRANSPORTER MFSC"/>
    <property type="match status" value="1"/>
</dbReference>
<feature type="region of interest" description="Disordered" evidence="8">
    <location>
        <begin position="1"/>
        <end position="25"/>
    </location>
</feature>
<organism evidence="11 12">
    <name type="scientific">Streptomyces lasiicapitis</name>
    <dbReference type="NCBI Taxonomy" id="1923961"/>
    <lineage>
        <taxon>Bacteria</taxon>
        <taxon>Bacillati</taxon>
        <taxon>Actinomycetota</taxon>
        <taxon>Actinomycetes</taxon>
        <taxon>Kitasatosporales</taxon>
        <taxon>Streptomycetaceae</taxon>
        <taxon>Streptomyces</taxon>
    </lineage>
</organism>
<keyword evidence="3" id="KW-1003">Cell membrane</keyword>
<dbReference type="Gene3D" id="1.20.1720.10">
    <property type="entry name" value="Multidrug resistance protein D"/>
    <property type="match status" value="1"/>
</dbReference>
<evidence type="ECO:0000256" key="5">
    <source>
        <dbReference type="ARBA" id="ARBA00022989"/>
    </source>
</evidence>
<name>A0ABQ2MGS4_9ACTN</name>
<evidence type="ECO:0000256" key="9">
    <source>
        <dbReference type="SAM" id="Phobius"/>
    </source>
</evidence>
<feature type="transmembrane region" description="Helical" evidence="9">
    <location>
        <begin position="95"/>
        <end position="118"/>
    </location>
</feature>
<dbReference type="Gene3D" id="1.20.1250.20">
    <property type="entry name" value="MFS general substrate transporter like domains"/>
    <property type="match status" value="1"/>
</dbReference>
<protein>
    <submittedName>
        <fullName evidence="11">MFS transporter</fullName>
    </submittedName>
</protein>
<evidence type="ECO:0000259" key="10">
    <source>
        <dbReference type="PROSITE" id="PS50850"/>
    </source>
</evidence>
<proteinExistence type="predicted"/>